<dbReference type="GO" id="GO:0003677">
    <property type="term" value="F:DNA binding"/>
    <property type="evidence" value="ECO:0007669"/>
    <property type="project" value="UniProtKB-KW"/>
</dbReference>
<name>A0A3D9HPG9_9PROT</name>
<keyword evidence="3" id="KW-0805">Transcription regulation</keyword>
<dbReference type="Pfam" id="PF00072">
    <property type="entry name" value="Response_reg"/>
    <property type="match status" value="1"/>
</dbReference>
<evidence type="ECO:0000256" key="4">
    <source>
        <dbReference type="ARBA" id="ARBA00023125"/>
    </source>
</evidence>
<evidence type="ECO:0000256" key="1">
    <source>
        <dbReference type="ARBA" id="ARBA00022553"/>
    </source>
</evidence>
<dbReference type="AlphaFoldDB" id="A0A3D9HPG9"/>
<feature type="modified residue" description="4-aspartylphosphate" evidence="6">
    <location>
        <position position="53"/>
    </location>
</feature>
<dbReference type="InterPro" id="IPR011006">
    <property type="entry name" value="CheY-like_superfamily"/>
</dbReference>
<dbReference type="FunFam" id="3.40.50.2300:FF:000001">
    <property type="entry name" value="DNA-binding response regulator PhoB"/>
    <property type="match status" value="1"/>
</dbReference>
<evidence type="ECO:0000256" key="6">
    <source>
        <dbReference type="PROSITE-ProRule" id="PRU00169"/>
    </source>
</evidence>
<proteinExistence type="predicted"/>
<evidence type="ECO:0000256" key="5">
    <source>
        <dbReference type="ARBA" id="ARBA00023163"/>
    </source>
</evidence>
<keyword evidence="5" id="KW-0804">Transcription</keyword>
<evidence type="ECO:0000313" key="9">
    <source>
        <dbReference type="Proteomes" id="UP000256845"/>
    </source>
</evidence>
<evidence type="ECO:0000256" key="2">
    <source>
        <dbReference type="ARBA" id="ARBA00023012"/>
    </source>
</evidence>
<keyword evidence="1 6" id="KW-0597">Phosphoprotein</keyword>
<evidence type="ECO:0000313" key="8">
    <source>
        <dbReference type="EMBL" id="RED50796.1"/>
    </source>
</evidence>
<reference evidence="8 9" key="1">
    <citation type="submission" date="2018-07" db="EMBL/GenBank/DDBJ databases">
        <title>Genomic Encyclopedia of Type Strains, Phase III (KMG-III): the genomes of soil and plant-associated and newly described type strains.</title>
        <authorList>
            <person name="Whitman W."/>
        </authorList>
    </citation>
    <scope>NUCLEOTIDE SEQUENCE [LARGE SCALE GENOMIC DNA]</scope>
    <source>
        <strain evidence="8 9">CECT 8488</strain>
    </source>
</reference>
<dbReference type="PANTHER" id="PTHR44591:SF3">
    <property type="entry name" value="RESPONSE REGULATORY DOMAIN-CONTAINING PROTEIN"/>
    <property type="match status" value="1"/>
</dbReference>
<dbReference type="PROSITE" id="PS50110">
    <property type="entry name" value="RESPONSE_REGULATORY"/>
    <property type="match status" value="1"/>
</dbReference>
<evidence type="ECO:0000256" key="3">
    <source>
        <dbReference type="ARBA" id="ARBA00023015"/>
    </source>
</evidence>
<dbReference type="SMART" id="SM00448">
    <property type="entry name" value="REC"/>
    <property type="match status" value="1"/>
</dbReference>
<dbReference type="Gene3D" id="3.40.50.2300">
    <property type="match status" value="1"/>
</dbReference>
<dbReference type="PANTHER" id="PTHR44591">
    <property type="entry name" value="STRESS RESPONSE REGULATOR PROTEIN 1"/>
    <property type="match status" value="1"/>
</dbReference>
<dbReference type="EMBL" id="QRDW01000004">
    <property type="protein sequence ID" value="RED50796.1"/>
    <property type="molecule type" value="Genomic_DNA"/>
</dbReference>
<keyword evidence="2" id="KW-0902">Two-component regulatory system</keyword>
<dbReference type="RefSeq" id="WP_115936870.1">
    <property type="nucleotide sequence ID" value="NZ_QRDW01000004.1"/>
</dbReference>
<comment type="caution">
    <text evidence="8">The sequence shown here is derived from an EMBL/GenBank/DDBJ whole genome shotgun (WGS) entry which is preliminary data.</text>
</comment>
<sequence>MSHSVLVVEDEPNIVLSLQFIMKQAGFAVRVAEDGDKAVREVTRKVPDIVLLDIMLPKTDGFTVCETIKSDPRCKKVKIIMLSAKSRDADREKALALGADDFITKPFSTRELGDRVRQLLGLTTDSAQAS</sequence>
<accession>A0A3D9HPG9</accession>
<dbReference type="SUPFAM" id="SSF52172">
    <property type="entry name" value="CheY-like"/>
    <property type="match status" value="1"/>
</dbReference>
<organism evidence="8 9">
    <name type="scientific">Aestuariispira insulae</name>
    <dbReference type="NCBI Taxonomy" id="1461337"/>
    <lineage>
        <taxon>Bacteria</taxon>
        <taxon>Pseudomonadati</taxon>
        <taxon>Pseudomonadota</taxon>
        <taxon>Alphaproteobacteria</taxon>
        <taxon>Rhodospirillales</taxon>
        <taxon>Kiloniellaceae</taxon>
        <taxon>Aestuariispira</taxon>
    </lineage>
</organism>
<dbReference type="InterPro" id="IPR001789">
    <property type="entry name" value="Sig_transdc_resp-reg_receiver"/>
</dbReference>
<dbReference type="OrthoDB" id="9801602at2"/>
<protein>
    <submittedName>
        <fullName evidence="8">Response regulator receiver domain-containing protein</fullName>
    </submittedName>
</protein>
<keyword evidence="9" id="KW-1185">Reference proteome</keyword>
<keyword evidence="4" id="KW-0238">DNA-binding</keyword>
<dbReference type="GO" id="GO:0000160">
    <property type="term" value="P:phosphorelay signal transduction system"/>
    <property type="evidence" value="ECO:0007669"/>
    <property type="project" value="UniProtKB-KW"/>
</dbReference>
<gene>
    <name evidence="8" type="ORF">DFP90_10468</name>
</gene>
<dbReference type="Proteomes" id="UP000256845">
    <property type="component" value="Unassembled WGS sequence"/>
</dbReference>
<dbReference type="InterPro" id="IPR050595">
    <property type="entry name" value="Bact_response_regulator"/>
</dbReference>
<feature type="domain" description="Response regulatory" evidence="7">
    <location>
        <begin position="4"/>
        <end position="120"/>
    </location>
</feature>
<evidence type="ECO:0000259" key="7">
    <source>
        <dbReference type="PROSITE" id="PS50110"/>
    </source>
</evidence>